<evidence type="ECO:0000259" key="3">
    <source>
        <dbReference type="Pfam" id="PF00582"/>
    </source>
</evidence>
<accession>A0A1L8R419</accession>
<dbReference type="AlphaFoldDB" id="A0A1L8R419"/>
<dbReference type="InterPro" id="IPR014729">
    <property type="entry name" value="Rossmann-like_a/b/a_fold"/>
</dbReference>
<evidence type="ECO:0000256" key="1">
    <source>
        <dbReference type="ARBA" id="ARBA00008791"/>
    </source>
</evidence>
<protein>
    <recommendedName>
        <fullName evidence="2">Universal stress protein</fullName>
    </recommendedName>
</protein>
<evidence type="ECO:0000313" key="4">
    <source>
        <dbReference type="EMBL" id="OJG14510.1"/>
    </source>
</evidence>
<organism evidence="4 5">
    <name type="scientific">Enterococcus canintestini</name>
    <dbReference type="NCBI Taxonomy" id="317010"/>
    <lineage>
        <taxon>Bacteria</taxon>
        <taxon>Bacillati</taxon>
        <taxon>Bacillota</taxon>
        <taxon>Bacilli</taxon>
        <taxon>Lactobacillales</taxon>
        <taxon>Enterococcaceae</taxon>
        <taxon>Enterococcus</taxon>
    </lineage>
</organism>
<dbReference type="InterPro" id="IPR006015">
    <property type="entry name" value="Universal_stress_UspA"/>
</dbReference>
<comment type="similarity">
    <text evidence="1 2">Belongs to the universal stress protein A family.</text>
</comment>
<dbReference type="GO" id="GO:0005737">
    <property type="term" value="C:cytoplasm"/>
    <property type="evidence" value="ECO:0007669"/>
    <property type="project" value="UniProtKB-SubCell"/>
</dbReference>
<evidence type="ECO:0000313" key="5">
    <source>
        <dbReference type="Proteomes" id="UP000182835"/>
    </source>
</evidence>
<dbReference type="Pfam" id="PF00582">
    <property type="entry name" value="Usp"/>
    <property type="match status" value="1"/>
</dbReference>
<dbReference type="EMBL" id="JXKG01000017">
    <property type="protein sequence ID" value="OJG14510.1"/>
    <property type="molecule type" value="Genomic_DNA"/>
</dbReference>
<dbReference type="PANTHER" id="PTHR46268:SF6">
    <property type="entry name" value="UNIVERSAL STRESS PROTEIN UP12"/>
    <property type="match status" value="1"/>
</dbReference>
<feature type="domain" description="UspA" evidence="3">
    <location>
        <begin position="9"/>
        <end position="148"/>
    </location>
</feature>
<dbReference type="CDD" id="cd00293">
    <property type="entry name" value="USP-like"/>
    <property type="match status" value="1"/>
</dbReference>
<dbReference type="Gene3D" id="3.40.50.620">
    <property type="entry name" value="HUPs"/>
    <property type="match status" value="1"/>
</dbReference>
<proteinExistence type="inferred from homology"/>
<name>A0A1L8R419_9ENTE</name>
<comment type="caution">
    <text evidence="4">The sequence shown here is derived from an EMBL/GenBank/DDBJ whole genome shotgun (WGS) entry which is preliminary data.</text>
</comment>
<comment type="subcellular location">
    <subcellularLocation>
        <location evidence="2">Cytoplasm</location>
    </subcellularLocation>
</comment>
<gene>
    <name evidence="4" type="ORF">RU96_GL000840</name>
</gene>
<dbReference type="Proteomes" id="UP000182835">
    <property type="component" value="Unassembled WGS sequence"/>
</dbReference>
<keyword evidence="2" id="KW-0963">Cytoplasm</keyword>
<dbReference type="PRINTS" id="PR01438">
    <property type="entry name" value="UNVRSLSTRESS"/>
</dbReference>
<dbReference type="InterPro" id="IPR006016">
    <property type="entry name" value="UspA"/>
</dbReference>
<dbReference type="SUPFAM" id="SSF52402">
    <property type="entry name" value="Adenine nucleotide alpha hydrolases-like"/>
    <property type="match status" value="1"/>
</dbReference>
<dbReference type="PANTHER" id="PTHR46268">
    <property type="entry name" value="STRESS RESPONSE PROTEIN NHAX"/>
    <property type="match status" value="1"/>
</dbReference>
<sequence>MGGIFMSRYQNILVAIDGSKNAEKAFYEAVALAKGSNGALYLAWIIDEASLSTSSFAVSKILKEEQEKAKMVLENLVSEARKAGIENVSQIIETGNVKDAIAEKIPAEYPIDLIVAGATGKGSLTRKKVGSTIQHIVNHSPCNVLMVK</sequence>
<evidence type="ECO:0000256" key="2">
    <source>
        <dbReference type="PIRNR" id="PIRNR006276"/>
    </source>
</evidence>
<reference evidence="4 5" key="1">
    <citation type="submission" date="2014-12" db="EMBL/GenBank/DDBJ databases">
        <title>Draft genome sequences of 29 type strains of Enterococci.</title>
        <authorList>
            <person name="Zhong Z."/>
            <person name="Sun Z."/>
            <person name="Liu W."/>
            <person name="Zhang W."/>
            <person name="Zhang H."/>
        </authorList>
    </citation>
    <scope>NUCLEOTIDE SEQUENCE [LARGE SCALE GENOMIC DNA]</scope>
    <source>
        <strain evidence="4 5">DSM 21207</strain>
    </source>
</reference>
<dbReference type="STRING" id="317010.RU96_GL000840"/>
<dbReference type="PIRSF" id="PIRSF006276">
    <property type="entry name" value="UspA"/>
    <property type="match status" value="1"/>
</dbReference>